<protein>
    <submittedName>
        <fullName evidence="7">Translocation/assembly module TamB domain-containing protein</fullName>
    </submittedName>
</protein>
<sequence length="1414" mass="151132">MDTNEATPTPPPAAKPRNARRRLWWSLAAVFALCAVLAGLASSLYWATGTTGGSQWLLARLALVGVQVQVTQLEGSLRGDFKAQQVVVTVGHTRVVVDRPTWRTLRLDYPYAQGVWARIHVASLVAERVIVTVESSGASTPFKLPRSLHLPVELQIDDVQAGELQVPGLGSGHPLRDVRGAAHLGHDRGRAHRFENLSARLDPLHITGHARIDALGPMAMDVALKATQSAQGQPALPAWAKTLRTDWQAEAQSTGPLAKFELRAKMRAQGQSLDASAQVEPEARWAITRLEAQTQGLDLSALLAQAPLTALNGTLRITPESSGGAHTLALAANLENTQPGRWDRQQLPVRSLVADARWRSDVADELALQRFEAKLFDEQRAAGTLQGTASWKGRDFAVDATLTKVQPSALDNRLMAMTLSGPVKLSGTLAARTPTGAPAPPRFTALADLSGQLVDPPRPVQLKLDATGSEERIELRELRARADGASAELKGTAERSGDAWQLKARAALVDFDPKPWFPAGPRGGWRTGTHRFNLQGDTQLTIADSVRTTGPADKRALMERLAGLHGEARVTLDNSSVANVPLSGQLQWRHAGRDPMQAQGKLDVGGNHVEVDGQLATDARGQQDRWSLQARAPTLARLAPLLRALMPSDQAAQMADTLAGSLTGDAQVRGRWPELSTQGQATLSGAKAGAWTVGQGQARWQASTNLDAPLDVQIDIGQAAWADRKIDDTRLKLSGSGRNHQFSFNSELRVAPPVWAETLQGGRSTVPAGERAPVRTLVTAAAQGSLTGAPWHTGAPGDTTPPWSWKGLLQRFELRTTQAGAAPLLVTRDVTLELQGGPPLHATVGAGRADILGAALKWSRLDWEAGRGLVGQQLDMQAELEPLAVAPLLKRVHPNFGWGGDLLVGGHVYVKQTDSFSADIVFERIKGDLTVTEESGTQALGLSDLRIGLDAKDGVWNLTAGLAGEQLGVLGGAVVIRTSPQAATPPPDAPIQGVLEAQVANLGTWGPWVPAGWRLDGKLNVSASFGGRLNAPEYTGKMVGAGIGVRNMVEGVNVTDGEVDISLEGNTARINKFSARGGNGSVRVEGDARLDDTWRSRLKLVADKFQLLGRVDLKVVTSGEANVAIDGESVKGDGRFTVDEGLIDFTRLSSPGLGDDVIVTGRANDPREAAPTTPNVPSGNRISLDLLVNLGDNLRMRGLGIDTKLRGELRVSRPAGKWALVGRVSAVDGTFANYGQKLEIDRGDIVFNGAPSDMRLDIEATRPNLDVRVGVQVTGPLQNLRVKLFSSPDMTNNEKLSWLMLGRASDGLGKTDTALVQRAAFALLAGEGDGGPGAITKAFGIDDVGLRQAEGDTRETVVSVGKQLSKRVYVAYEQNLATSAGSFQVTYRIAQRFVMRLQSGLDRSIDLIGTWRWE</sequence>
<evidence type="ECO:0000256" key="4">
    <source>
        <dbReference type="ARBA" id="ARBA00023136"/>
    </source>
</evidence>
<dbReference type="InterPro" id="IPR007452">
    <property type="entry name" value="TamB_C"/>
</dbReference>
<evidence type="ECO:0000256" key="5">
    <source>
        <dbReference type="SAM" id="Phobius"/>
    </source>
</evidence>
<gene>
    <name evidence="7" type="ORF">RXV79_20015</name>
</gene>
<evidence type="ECO:0000313" key="8">
    <source>
        <dbReference type="Proteomes" id="UP001303946"/>
    </source>
</evidence>
<evidence type="ECO:0000256" key="1">
    <source>
        <dbReference type="ARBA" id="ARBA00004167"/>
    </source>
</evidence>
<dbReference type="EMBL" id="CP136336">
    <property type="protein sequence ID" value="WOB07192.1"/>
    <property type="molecule type" value="Genomic_DNA"/>
</dbReference>
<dbReference type="Proteomes" id="UP001303946">
    <property type="component" value="Chromosome"/>
</dbReference>
<evidence type="ECO:0000313" key="7">
    <source>
        <dbReference type="EMBL" id="WOB07192.1"/>
    </source>
</evidence>
<comment type="subcellular location">
    <subcellularLocation>
        <location evidence="1">Membrane</location>
        <topology evidence="1">Single-pass membrane protein</topology>
    </subcellularLocation>
</comment>
<name>A0ABZ0CQE4_9BURK</name>
<keyword evidence="3 5" id="KW-1133">Transmembrane helix</keyword>
<proteinExistence type="predicted"/>
<evidence type="ECO:0000256" key="3">
    <source>
        <dbReference type="ARBA" id="ARBA00022989"/>
    </source>
</evidence>
<evidence type="ECO:0000259" key="6">
    <source>
        <dbReference type="Pfam" id="PF04357"/>
    </source>
</evidence>
<dbReference type="PANTHER" id="PTHR36985">
    <property type="entry name" value="TRANSLOCATION AND ASSEMBLY MODULE SUBUNIT TAMB"/>
    <property type="match status" value="1"/>
</dbReference>
<organism evidence="7 8">
    <name type="scientific">Piscinibacter gummiphilus</name>
    <dbReference type="NCBI Taxonomy" id="946333"/>
    <lineage>
        <taxon>Bacteria</taxon>
        <taxon>Pseudomonadati</taxon>
        <taxon>Pseudomonadota</taxon>
        <taxon>Betaproteobacteria</taxon>
        <taxon>Burkholderiales</taxon>
        <taxon>Sphaerotilaceae</taxon>
        <taxon>Piscinibacter</taxon>
    </lineage>
</organism>
<feature type="transmembrane region" description="Helical" evidence="5">
    <location>
        <begin position="23"/>
        <end position="47"/>
    </location>
</feature>
<reference evidence="7 8" key="1">
    <citation type="submission" date="2023-10" db="EMBL/GenBank/DDBJ databases">
        <title>Bacteria for the degradation of biodegradable plastic PBAT(Polybutylene adipate terephthalate).</title>
        <authorList>
            <person name="Weon H.-Y."/>
            <person name="Yeon J."/>
        </authorList>
    </citation>
    <scope>NUCLEOTIDE SEQUENCE [LARGE SCALE GENOMIC DNA]</scope>
    <source>
        <strain evidence="7 8">SBD 7-3</strain>
    </source>
</reference>
<feature type="domain" description="Translocation and assembly module TamB C-terminal" evidence="6">
    <location>
        <begin position="1073"/>
        <end position="1408"/>
    </location>
</feature>
<keyword evidence="4 5" id="KW-0472">Membrane</keyword>
<evidence type="ECO:0000256" key="2">
    <source>
        <dbReference type="ARBA" id="ARBA00022692"/>
    </source>
</evidence>
<keyword evidence="2 5" id="KW-0812">Transmembrane</keyword>
<dbReference type="PANTHER" id="PTHR36985:SF1">
    <property type="entry name" value="TRANSLOCATION AND ASSEMBLY MODULE SUBUNIT TAMB"/>
    <property type="match status" value="1"/>
</dbReference>
<dbReference type="Pfam" id="PF04357">
    <property type="entry name" value="TamB"/>
    <property type="match status" value="1"/>
</dbReference>
<keyword evidence="8" id="KW-1185">Reference proteome</keyword>
<accession>A0ABZ0CQE4</accession>
<dbReference type="RefSeq" id="WP_316699864.1">
    <property type="nucleotide sequence ID" value="NZ_CP136336.1"/>
</dbReference>